<dbReference type="PATRIC" id="fig|1218567.3.peg.4244"/>
<organism evidence="1 2">
    <name type="scientific">Leptospira borgpetersenii serovar Hardjo-bovis str. Sponselee</name>
    <dbReference type="NCBI Taxonomy" id="1303729"/>
    <lineage>
        <taxon>Bacteria</taxon>
        <taxon>Pseudomonadati</taxon>
        <taxon>Spirochaetota</taxon>
        <taxon>Spirochaetia</taxon>
        <taxon>Leptospirales</taxon>
        <taxon>Leptospiraceae</taxon>
        <taxon>Leptospira</taxon>
    </lineage>
</organism>
<accession>M6BD42</accession>
<name>M6BD42_LEPBO</name>
<dbReference type="EMBL" id="ANMU01000179">
    <property type="protein sequence ID" value="EMJ77637.1"/>
    <property type="molecule type" value="Genomic_DNA"/>
</dbReference>
<protein>
    <submittedName>
        <fullName evidence="1">Uncharacterized protein</fullName>
    </submittedName>
</protein>
<sequence>MDLGKKRQRLMKFLLKKGNVYSATKSRSRNYLSKKLKVMIELAR</sequence>
<dbReference type="Proteomes" id="UP000011873">
    <property type="component" value="Unassembled WGS sequence"/>
</dbReference>
<comment type="caution">
    <text evidence="1">The sequence shown here is derived from an EMBL/GenBank/DDBJ whole genome shotgun (WGS) entry which is preliminary data.</text>
</comment>
<evidence type="ECO:0000313" key="2">
    <source>
        <dbReference type="Proteomes" id="UP000011873"/>
    </source>
</evidence>
<reference evidence="1 2" key="1">
    <citation type="submission" date="2013-01" db="EMBL/GenBank/DDBJ databases">
        <authorList>
            <person name="Harkins D.M."/>
            <person name="Durkin A.S."/>
            <person name="Brinkac L.M."/>
            <person name="Haft D.H."/>
            <person name="Selengut J.D."/>
            <person name="Sanka R."/>
            <person name="DePew J."/>
            <person name="Purushe J."/>
            <person name="Galloway R.L."/>
            <person name="Vinetz J.M."/>
            <person name="Sutton G.G."/>
            <person name="Nierman W.C."/>
            <person name="Fouts D.E."/>
        </authorList>
    </citation>
    <scope>NUCLEOTIDE SEQUENCE [LARGE SCALE GENOMIC DNA]</scope>
    <source>
        <strain evidence="1 2">Sponselee CDC</strain>
    </source>
</reference>
<dbReference type="AlphaFoldDB" id="M6BD42"/>
<proteinExistence type="predicted"/>
<evidence type="ECO:0000313" key="1">
    <source>
        <dbReference type="EMBL" id="EMJ77637.1"/>
    </source>
</evidence>
<gene>
    <name evidence="1" type="ORF">LEP1GSC016_1649</name>
</gene>